<dbReference type="InterPro" id="IPR009057">
    <property type="entry name" value="Homeodomain-like_sf"/>
</dbReference>
<dbReference type="PROSITE" id="PS00041">
    <property type="entry name" value="HTH_ARAC_FAMILY_1"/>
    <property type="match status" value="1"/>
</dbReference>
<dbReference type="SUPFAM" id="SSF52317">
    <property type="entry name" value="Class I glutamine amidotransferase-like"/>
    <property type="match status" value="1"/>
</dbReference>
<dbReference type="SMART" id="SM00342">
    <property type="entry name" value="HTH_ARAC"/>
    <property type="match status" value="1"/>
</dbReference>
<sequence>MALPLVALIAYPDFSLFHFSVPQIIFGHDILPEQHLFDLKTVSPNPDGDLHCRGHGMQILADGTLALLAAADIVIVPGWPDVDEAPSPELLAALQAAYRRGAYMVGLCLGTYVLAHAGLLDGRRAATHWEAEADFSARFPNVALDNNALYIHDGRVITSAGTAASLDCCLYIVREFYGVQTANKIARRMVVPPHREGGQAQFIEQPLPQSTQNAHINRLLDFLRTHLHQPHSLDDLAGRAAMSRRTFTRHFQKATGLSVGEWLLQERLRRSCELLEATSLPVEKIAEMAGFSHAVSLRKHFRERFKVTPSAWRRQFGAS</sequence>
<dbReference type="Pfam" id="PF12833">
    <property type="entry name" value="HTH_18"/>
    <property type="match status" value="1"/>
</dbReference>
<proteinExistence type="predicted"/>
<keyword evidence="3" id="KW-0804">Transcription</keyword>
<dbReference type="SUPFAM" id="SSF46689">
    <property type="entry name" value="Homeodomain-like"/>
    <property type="match status" value="2"/>
</dbReference>
<evidence type="ECO:0000313" key="5">
    <source>
        <dbReference type="EMBL" id="UOO82731.1"/>
    </source>
</evidence>
<reference evidence="5 6" key="1">
    <citation type="journal article" date="2022" name="Res Sq">
        <title>Evolution of multicellular longitudinally dividing oral cavity symbionts (Neisseriaceae).</title>
        <authorList>
            <person name="Nyongesa S."/>
            <person name="Weber P."/>
            <person name="Bernet E."/>
            <person name="Pullido F."/>
            <person name="Nieckarz M."/>
            <person name="Delaby M."/>
            <person name="Nieves C."/>
            <person name="Viehboeck T."/>
            <person name="Krause N."/>
            <person name="Rivera-Millot A."/>
            <person name="Nakamura A."/>
            <person name="Vischer N."/>
            <person name="VanNieuwenhze M."/>
            <person name="Brun Y."/>
            <person name="Cava F."/>
            <person name="Bulgheresi S."/>
            <person name="Veyrier F."/>
        </authorList>
    </citation>
    <scope>NUCLEOTIDE SEQUENCE [LARGE SCALE GENOMIC DNA]</scope>
    <source>
        <strain evidence="5 6">CCUG 63373m</strain>
    </source>
</reference>
<dbReference type="PROSITE" id="PS01124">
    <property type="entry name" value="HTH_ARAC_FAMILY_2"/>
    <property type="match status" value="1"/>
</dbReference>
<dbReference type="Pfam" id="PF01965">
    <property type="entry name" value="DJ-1_PfpI"/>
    <property type="match status" value="1"/>
</dbReference>
<dbReference type="InterPro" id="IPR002818">
    <property type="entry name" value="DJ-1/PfpI"/>
</dbReference>
<keyword evidence="6" id="KW-1185">Reference proteome</keyword>
<dbReference type="EMBL" id="CP091508">
    <property type="protein sequence ID" value="UOO82731.1"/>
    <property type="molecule type" value="Genomic_DNA"/>
</dbReference>
<dbReference type="CDD" id="cd03137">
    <property type="entry name" value="GATase1_AraC_1"/>
    <property type="match status" value="1"/>
</dbReference>
<gene>
    <name evidence="5" type="ORF">LVJ83_04510</name>
</gene>
<dbReference type="Gene3D" id="3.40.50.880">
    <property type="match status" value="1"/>
</dbReference>
<dbReference type="PANTHER" id="PTHR43130:SF3">
    <property type="entry name" value="HTH-TYPE TRANSCRIPTIONAL REGULATOR RV1931C"/>
    <property type="match status" value="1"/>
</dbReference>
<dbReference type="PANTHER" id="PTHR43130">
    <property type="entry name" value="ARAC-FAMILY TRANSCRIPTIONAL REGULATOR"/>
    <property type="match status" value="1"/>
</dbReference>
<organism evidence="5 6">
    <name type="scientific">Uruburuella testudinis</name>
    <dbReference type="NCBI Taxonomy" id="1282863"/>
    <lineage>
        <taxon>Bacteria</taxon>
        <taxon>Pseudomonadati</taxon>
        <taxon>Pseudomonadota</taxon>
        <taxon>Betaproteobacteria</taxon>
        <taxon>Neisseriales</taxon>
        <taxon>Neisseriaceae</taxon>
        <taxon>Uruburuella</taxon>
    </lineage>
</organism>
<feature type="domain" description="HTH araC/xylS-type" evidence="4">
    <location>
        <begin position="217"/>
        <end position="315"/>
    </location>
</feature>
<dbReference type="RefSeq" id="WP_244786733.1">
    <property type="nucleotide sequence ID" value="NZ_CP091508.1"/>
</dbReference>
<evidence type="ECO:0000256" key="3">
    <source>
        <dbReference type="ARBA" id="ARBA00023163"/>
    </source>
</evidence>
<name>A0ABY4E182_9NEIS</name>
<dbReference type="InterPro" id="IPR052158">
    <property type="entry name" value="INH-QAR"/>
</dbReference>
<dbReference type="InterPro" id="IPR029062">
    <property type="entry name" value="Class_I_gatase-like"/>
</dbReference>
<evidence type="ECO:0000313" key="6">
    <source>
        <dbReference type="Proteomes" id="UP000829817"/>
    </source>
</evidence>
<keyword evidence="2" id="KW-0238">DNA-binding</keyword>
<dbReference type="InterPro" id="IPR018062">
    <property type="entry name" value="HTH_AraC-typ_CS"/>
</dbReference>
<accession>A0ABY4E182</accession>
<evidence type="ECO:0000256" key="1">
    <source>
        <dbReference type="ARBA" id="ARBA00023015"/>
    </source>
</evidence>
<keyword evidence="1" id="KW-0805">Transcription regulation</keyword>
<dbReference type="InterPro" id="IPR018060">
    <property type="entry name" value="HTH_AraC"/>
</dbReference>
<evidence type="ECO:0000256" key="2">
    <source>
        <dbReference type="ARBA" id="ARBA00023125"/>
    </source>
</evidence>
<protein>
    <submittedName>
        <fullName evidence="5">Helix-turn-helix domain-containing protein</fullName>
    </submittedName>
</protein>
<evidence type="ECO:0000259" key="4">
    <source>
        <dbReference type="PROSITE" id="PS01124"/>
    </source>
</evidence>
<dbReference type="Gene3D" id="1.10.10.60">
    <property type="entry name" value="Homeodomain-like"/>
    <property type="match status" value="1"/>
</dbReference>
<dbReference type="Proteomes" id="UP000829817">
    <property type="component" value="Chromosome"/>
</dbReference>